<evidence type="ECO:0008006" key="3">
    <source>
        <dbReference type="Google" id="ProtNLM"/>
    </source>
</evidence>
<organism evidence="1 2">
    <name type="scientific">Candidatus Gottesmanbacteria bacterium GW2011_GWA1_48_13</name>
    <dbReference type="NCBI Taxonomy" id="1618439"/>
    <lineage>
        <taxon>Bacteria</taxon>
        <taxon>Candidatus Gottesmaniibacteriota</taxon>
    </lineage>
</organism>
<dbReference type="InterPro" id="IPR014942">
    <property type="entry name" value="AbiEii"/>
</dbReference>
<name>A0A0G1XP68_9BACT</name>
<dbReference type="Pfam" id="PF08843">
    <property type="entry name" value="AbiEii"/>
    <property type="match status" value="1"/>
</dbReference>
<dbReference type="Gene3D" id="3.10.450.620">
    <property type="entry name" value="JHP933, nucleotidyltransferase-like core domain"/>
    <property type="match status" value="1"/>
</dbReference>
<comment type="caution">
    <text evidence="1">The sequence shown here is derived from an EMBL/GenBank/DDBJ whole genome shotgun (WGS) entry which is preliminary data.</text>
</comment>
<accession>A0A0G1XP68</accession>
<gene>
    <name evidence="1" type="ORF">UY27_C0004G0035</name>
</gene>
<dbReference type="EMBL" id="LCPJ01000004">
    <property type="protein sequence ID" value="KKU96105.1"/>
    <property type="molecule type" value="Genomic_DNA"/>
</dbReference>
<evidence type="ECO:0000313" key="2">
    <source>
        <dbReference type="Proteomes" id="UP000034661"/>
    </source>
</evidence>
<protein>
    <recommendedName>
        <fullName evidence="3">Nucleotidyl transferase AbiEii/AbiGii toxin family protein</fullName>
    </recommendedName>
</protein>
<sequence>MEQEMDKGAGLTARQKQLLDLAIREQYFVETFYLSGGTALSYWYLHHRQSDDLDFFSLTPFRYERIVRWFGENKGKIGHSEARFEEDYGFLMVNLRYPDRAFLKIDFHHYSNTKLAPTTNWNGLEIDSLMDIAVNKIRTIATIPRTRDYIDLYHILKRKPWTIESLIEKSAKKFQEHIDLLQMAKNFLKVSEYTDFPKMLIPFDETDMQGFYERSAGRLRSKILK</sequence>
<dbReference type="AlphaFoldDB" id="A0A0G1XP68"/>
<reference evidence="1 2" key="1">
    <citation type="journal article" date="2015" name="Nature">
        <title>rRNA introns, odd ribosomes, and small enigmatic genomes across a large radiation of phyla.</title>
        <authorList>
            <person name="Brown C.T."/>
            <person name="Hug L.A."/>
            <person name="Thomas B.C."/>
            <person name="Sharon I."/>
            <person name="Castelle C.J."/>
            <person name="Singh A."/>
            <person name="Wilkins M.J."/>
            <person name="Williams K.H."/>
            <person name="Banfield J.F."/>
        </authorList>
    </citation>
    <scope>NUCLEOTIDE SEQUENCE [LARGE SCALE GENOMIC DNA]</scope>
</reference>
<proteinExistence type="predicted"/>
<dbReference type="Proteomes" id="UP000034661">
    <property type="component" value="Unassembled WGS sequence"/>
</dbReference>
<evidence type="ECO:0000313" key="1">
    <source>
        <dbReference type="EMBL" id="KKU96105.1"/>
    </source>
</evidence>